<comment type="caution">
    <text evidence="2">The sequence shown here is derived from an EMBL/GenBank/DDBJ whole genome shotgun (WGS) entry which is preliminary data.</text>
</comment>
<keyword evidence="1" id="KW-0812">Transmembrane</keyword>
<feature type="transmembrane region" description="Helical" evidence="1">
    <location>
        <begin position="92"/>
        <end position="109"/>
    </location>
</feature>
<feature type="transmembrane region" description="Helical" evidence="1">
    <location>
        <begin position="25"/>
        <end position="45"/>
    </location>
</feature>
<reference evidence="2" key="1">
    <citation type="journal article" date="2014" name="Int. J. Syst. Evol. Microbiol.">
        <title>Complete genome sequence of Corynebacterium casei LMG S-19264T (=DSM 44701T), isolated from a smear-ripened cheese.</title>
        <authorList>
            <consortium name="US DOE Joint Genome Institute (JGI-PGF)"/>
            <person name="Walter F."/>
            <person name="Albersmeier A."/>
            <person name="Kalinowski J."/>
            <person name="Ruckert C."/>
        </authorList>
    </citation>
    <scope>NUCLEOTIDE SEQUENCE</scope>
    <source>
        <strain evidence="2">CCM 7897</strain>
    </source>
</reference>
<gene>
    <name evidence="2" type="ORF">GCM10007301_36690</name>
</gene>
<dbReference type="RefSeq" id="WP_188581203.1">
    <property type="nucleotide sequence ID" value="NZ_BMCT01000005.1"/>
</dbReference>
<protein>
    <recommendedName>
        <fullName evidence="4">Transmembrane protein</fullName>
    </recommendedName>
</protein>
<evidence type="ECO:0000256" key="1">
    <source>
        <dbReference type="SAM" id="Phobius"/>
    </source>
</evidence>
<accession>A0A917C6Z5</accession>
<evidence type="ECO:0000313" key="3">
    <source>
        <dbReference type="Proteomes" id="UP000606044"/>
    </source>
</evidence>
<sequence>MSQYDPIDASARAHMERLTPWRRRLVFFLRAVAFFLILEGIYHWAVICGIGEANEARFENLPTASQGIVIWSAIVAPIAGVGLWLGAGWAVVLWLFATATQVVFGVWAPDGIGRLLVLTLFEAALVVAYAIISIRAARESDQD</sequence>
<dbReference type="EMBL" id="BMCT01000005">
    <property type="protein sequence ID" value="GGF73519.1"/>
    <property type="molecule type" value="Genomic_DNA"/>
</dbReference>
<dbReference type="Proteomes" id="UP000606044">
    <property type="component" value="Unassembled WGS sequence"/>
</dbReference>
<evidence type="ECO:0000313" key="2">
    <source>
        <dbReference type="EMBL" id="GGF73519.1"/>
    </source>
</evidence>
<organism evidence="2 3">
    <name type="scientific">Azorhizobium oxalatiphilum</name>
    <dbReference type="NCBI Taxonomy" id="980631"/>
    <lineage>
        <taxon>Bacteria</taxon>
        <taxon>Pseudomonadati</taxon>
        <taxon>Pseudomonadota</taxon>
        <taxon>Alphaproteobacteria</taxon>
        <taxon>Hyphomicrobiales</taxon>
        <taxon>Xanthobacteraceae</taxon>
        <taxon>Azorhizobium</taxon>
    </lineage>
</organism>
<dbReference type="Pfam" id="PF19660">
    <property type="entry name" value="DUF6163"/>
    <property type="match status" value="1"/>
</dbReference>
<evidence type="ECO:0008006" key="4">
    <source>
        <dbReference type="Google" id="ProtNLM"/>
    </source>
</evidence>
<keyword evidence="1" id="KW-0472">Membrane</keyword>
<keyword evidence="1" id="KW-1133">Transmembrane helix</keyword>
<dbReference type="InterPro" id="IPR046161">
    <property type="entry name" value="DUF6163"/>
</dbReference>
<keyword evidence="3" id="KW-1185">Reference proteome</keyword>
<feature type="transmembrane region" description="Helical" evidence="1">
    <location>
        <begin position="115"/>
        <end position="137"/>
    </location>
</feature>
<reference evidence="2" key="2">
    <citation type="submission" date="2020-09" db="EMBL/GenBank/DDBJ databases">
        <authorList>
            <person name="Sun Q."/>
            <person name="Sedlacek I."/>
        </authorList>
    </citation>
    <scope>NUCLEOTIDE SEQUENCE</scope>
    <source>
        <strain evidence="2">CCM 7897</strain>
    </source>
</reference>
<proteinExistence type="predicted"/>
<name>A0A917C6Z5_9HYPH</name>
<dbReference type="AlphaFoldDB" id="A0A917C6Z5"/>
<feature type="transmembrane region" description="Helical" evidence="1">
    <location>
        <begin position="65"/>
        <end position="85"/>
    </location>
</feature>